<dbReference type="RefSeq" id="WP_198475240.1">
    <property type="nucleotide sequence ID" value="NZ_JADGMQ010000002.1"/>
</dbReference>
<reference evidence="1 2" key="1">
    <citation type="submission" date="2020-10" db="EMBL/GenBank/DDBJ databases">
        <title>Aquamicrobium zhengzhouensis sp. nov., a exopolysaccharide producing bacterium isolated from farmland soil.</title>
        <authorList>
            <person name="Wang X."/>
        </authorList>
    </citation>
    <scope>NUCLEOTIDE SEQUENCE [LARGE SCALE GENOMIC DNA]</scope>
    <source>
        <strain evidence="2">cd-1</strain>
    </source>
</reference>
<gene>
    <name evidence="1" type="ORF">IOD40_05860</name>
</gene>
<sequence length="593" mass="60292">MSMQFDAAYYMNARPDVLTAFVNSGAEGGTGLTWPAYAAQHCDNHGWKEGYNPNAIFNTSEYLAANEDVLNAGVNPFVHYLTHGVNEGRAPNASFPKLGDGFDAEAYLAANSDLGEAGIETPEAAYAHFVMHGQFENRKGAPVVDNGANKGETFNLTTGIDNWTGSALNDVANAILESGKSTLNSFDAIDGGGGENTLNIIAKENVEVPLGATVKNFQTVNVLNDSTANTVDVSGFEGAKAIWQSGNAGNISGLKNGQTAGFKGTSGATVEAAAGATEINVALDKVVESSHFTFTSAGTSKVATVSVEGSVAKGTATGTGAPAAGYKTGLTLHLDGSVKTLDLALEGENVNLSVYDTNSTPAGAGAVPDKLVTLNASDSTAGIWLDASGTGPGDANALAALKTASFGSGADYIQLKQTSLKEKAATLDLGAGNDTVKLGLNVETALADATTVAITGGAGGDIFAFTGGNASIDATSATDAAAEALLQANLVSITDFGNGDDVLNLAGSIAKAWFTQNAVNTVVQNFVNNNADATLVQVLSEISNHADLAGGDAFKFDFGGDAYVFIDTATVDTVIQLTGISQTAVTADAVIFA</sequence>
<keyword evidence="2" id="KW-1185">Reference proteome</keyword>
<evidence type="ECO:0000313" key="2">
    <source>
        <dbReference type="Proteomes" id="UP000601789"/>
    </source>
</evidence>
<dbReference type="Proteomes" id="UP000601789">
    <property type="component" value="Unassembled WGS sequence"/>
</dbReference>
<name>A0ABS0SA96_9HYPH</name>
<protein>
    <submittedName>
        <fullName evidence="1">Uncharacterized protein</fullName>
    </submittedName>
</protein>
<proteinExistence type="predicted"/>
<comment type="caution">
    <text evidence="1">The sequence shown here is derived from an EMBL/GenBank/DDBJ whole genome shotgun (WGS) entry which is preliminary data.</text>
</comment>
<accession>A0ABS0SA96</accession>
<organism evidence="1 2">
    <name type="scientific">Aquamicrobium zhengzhouense</name>
    <dbReference type="NCBI Taxonomy" id="2781738"/>
    <lineage>
        <taxon>Bacteria</taxon>
        <taxon>Pseudomonadati</taxon>
        <taxon>Pseudomonadota</taxon>
        <taxon>Alphaproteobacteria</taxon>
        <taxon>Hyphomicrobiales</taxon>
        <taxon>Phyllobacteriaceae</taxon>
        <taxon>Aquamicrobium</taxon>
    </lineage>
</organism>
<evidence type="ECO:0000313" key="1">
    <source>
        <dbReference type="EMBL" id="MBI1620187.1"/>
    </source>
</evidence>
<dbReference type="EMBL" id="JADGMQ010000002">
    <property type="protein sequence ID" value="MBI1620187.1"/>
    <property type="molecule type" value="Genomic_DNA"/>
</dbReference>